<reference evidence="1 2" key="1">
    <citation type="journal article" date="2017" name="Int. J. Syst. Evol. Microbiol.">
        <title>Ramlibacter alkalitolerans sp. nov., alkali-tolerant bacterium isolated from soil of ginseng.</title>
        <authorList>
            <person name="Lee D.H."/>
            <person name="Cha C.J."/>
        </authorList>
    </citation>
    <scope>NUCLEOTIDE SEQUENCE [LARGE SCALE GENOMIC DNA]</scope>
    <source>
        <strain evidence="1 2">KACC 19305</strain>
    </source>
</reference>
<comment type="caution">
    <text evidence="1">The sequence shown here is derived from an EMBL/GenBank/DDBJ whole genome shotgun (WGS) entry which is preliminary data.</text>
</comment>
<keyword evidence="2" id="KW-1185">Reference proteome</keyword>
<dbReference type="EMBL" id="JAEQND010000016">
    <property type="protein sequence ID" value="MBL0428258.1"/>
    <property type="molecule type" value="Genomic_DNA"/>
</dbReference>
<evidence type="ECO:0000313" key="1">
    <source>
        <dbReference type="EMBL" id="MBL0428258.1"/>
    </source>
</evidence>
<proteinExistence type="predicted"/>
<dbReference type="Proteomes" id="UP000622707">
    <property type="component" value="Unassembled WGS sequence"/>
</dbReference>
<sequence>MPEMQPSVPGPQAAIPVLAEMPAAMTEEPDFALGCECADPALQIAMWGQEARSEGA</sequence>
<name>A0ABS1JVB7_9BURK</name>
<dbReference type="RefSeq" id="WP_201692888.1">
    <property type="nucleotide sequence ID" value="NZ_JAEQND010000016.1"/>
</dbReference>
<protein>
    <submittedName>
        <fullName evidence="1">Uncharacterized protein</fullName>
    </submittedName>
</protein>
<organism evidence="1 2">
    <name type="scientific">Ramlibacter alkalitolerans</name>
    <dbReference type="NCBI Taxonomy" id="2039631"/>
    <lineage>
        <taxon>Bacteria</taxon>
        <taxon>Pseudomonadati</taxon>
        <taxon>Pseudomonadota</taxon>
        <taxon>Betaproteobacteria</taxon>
        <taxon>Burkholderiales</taxon>
        <taxon>Comamonadaceae</taxon>
        <taxon>Ramlibacter</taxon>
    </lineage>
</organism>
<accession>A0ABS1JVB7</accession>
<evidence type="ECO:0000313" key="2">
    <source>
        <dbReference type="Proteomes" id="UP000622707"/>
    </source>
</evidence>
<gene>
    <name evidence="1" type="ORF">JI746_24350</name>
</gene>